<feature type="region of interest" description="Disordered" evidence="4">
    <location>
        <begin position="1"/>
        <end position="20"/>
    </location>
</feature>
<proteinExistence type="predicted"/>
<keyword evidence="7" id="KW-1185">Reference proteome</keyword>
<dbReference type="InterPro" id="IPR028082">
    <property type="entry name" value="Peripla_BP_I"/>
</dbReference>
<dbReference type="CDD" id="cd01392">
    <property type="entry name" value="HTH_LacI"/>
    <property type="match status" value="1"/>
</dbReference>
<dbReference type="Proteomes" id="UP000669179">
    <property type="component" value="Unassembled WGS sequence"/>
</dbReference>
<dbReference type="Pfam" id="PF00356">
    <property type="entry name" value="LacI"/>
    <property type="match status" value="1"/>
</dbReference>
<keyword evidence="2 6" id="KW-0238">DNA-binding</keyword>
<dbReference type="SMART" id="SM00354">
    <property type="entry name" value="HTH_LACI"/>
    <property type="match status" value="1"/>
</dbReference>
<keyword evidence="1" id="KW-0805">Transcription regulation</keyword>
<evidence type="ECO:0000259" key="5">
    <source>
        <dbReference type="PROSITE" id="PS50932"/>
    </source>
</evidence>
<gene>
    <name evidence="6" type="ORF">J4573_16475</name>
</gene>
<dbReference type="AlphaFoldDB" id="A0A939PGC8"/>
<evidence type="ECO:0000256" key="1">
    <source>
        <dbReference type="ARBA" id="ARBA00023015"/>
    </source>
</evidence>
<evidence type="ECO:0000256" key="3">
    <source>
        <dbReference type="ARBA" id="ARBA00023163"/>
    </source>
</evidence>
<evidence type="ECO:0000313" key="7">
    <source>
        <dbReference type="Proteomes" id="UP000669179"/>
    </source>
</evidence>
<dbReference type="InterPro" id="IPR010982">
    <property type="entry name" value="Lambda_DNA-bd_dom_sf"/>
</dbReference>
<keyword evidence="3" id="KW-0804">Transcription</keyword>
<evidence type="ECO:0000313" key="6">
    <source>
        <dbReference type="EMBL" id="MBO2448699.1"/>
    </source>
</evidence>
<dbReference type="Gene3D" id="1.10.260.40">
    <property type="entry name" value="lambda repressor-like DNA-binding domains"/>
    <property type="match status" value="1"/>
</dbReference>
<dbReference type="EMBL" id="JAGEOJ010000006">
    <property type="protein sequence ID" value="MBO2448699.1"/>
    <property type="molecule type" value="Genomic_DNA"/>
</dbReference>
<comment type="caution">
    <text evidence="6">The sequence shown here is derived from an EMBL/GenBank/DDBJ whole genome shotgun (WGS) entry which is preliminary data.</text>
</comment>
<dbReference type="RefSeq" id="WP_208256360.1">
    <property type="nucleotide sequence ID" value="NZ_JAGEOJ010000006.1"/>
</dbReference>
<dbReference type="Gene3D" id="3.40.50.2300">
    <property type="match status" value="2"/>
</dbReference>
<reference evidence="6" key="1">
    <citation type="submission" date="2021-03" db="EMBL/GenBank/DDBJ databases">
        <authorList>
            <person name="Kanchanasin P."/>
            <person name="Saeng-In P."/>
            <person name="Phongsopitanun W."/>
            <person name="Yuki M."/>
            <person name="Kudo T."/>
            <person name="Ohkuma M."/>
            <person name="Tanasupawat S."/>
        </authorList>
    </citation>
    <scope>NUCLEOTIDE SEQUENCE</scope>
    <source>
        <strain evidence="6">GKU 128</strain>
    </source>
</reference>
<dbReference type="SUPFAM" id="SSF53822">
    <property type="entry name" value="Periplasmic binding protein-like I"/>
    <property type="match status" value="1"/>
</dbReference>
<evidence type="ECO:0000256" key="2">
    <source>
        <dbReference type="ARBA" id="ARBA00023125"/>
    </source>
</evidence>
<dbReference type="GO" id="GO:0003700">
    <property type="term" value="F:DNA-binding transcription factor activity"/>
    <property type="evidence" value="ECO:0007669"/>
    <property type="project" value="TreeGrafter"/>
</dbReference>
<feature type="compositionally biased region" description="Basic and acidic residues" evidence="4">
    <location>
        <begin position="1"/>
        <end position="12"/>
    </location>
</feature>
<dbReference type="PANTHER" id="PTHR30146">
    <property type="entry name" value="LACI-RELATED TRANSCRIPTIONAL REPRESSOR"/>
    <property type="match status" value="1"/>
</dbReference>
<dbReference type="Pfam" id="PF13377">
    <property type="entry name" value="Peripla_BP_3"/>
    <property type="match status" value="1"/>
</dbReference>
<organism evidence="6 7">
    <name type="scientific">Actinomadura barringtoniae</name>
    <dbReference type="NCBI Taxonomy" id="1427535"/>
    <lineage>
        <taxon>Bacteria</taxon>
        <taxon>Bacillati</taxon>
        <taxon>Actinomycetota</taxon>
        <taxon>Actinomycetes</taxon>
        <taxon>Streptosporangiales</taxon>
        <taxon>Thermomonosporaceae</taxon>
        <taxon>Actinomadura</taxon>
    </lineage>
</organism>
<evidence type="ECO:0000256" key="4">
    <source>
        <dbReference type="SAM" id="MobiDB-lite"/>
    </source>
</evidence>
<accession>A0A939PGC8</accession>
<feature type="domain" description="HTH lacI-type" evidence="5">
    <location>
        <begin position="24"/>
        <end position="80"/>
    </location>
</feature>
<dbReference type="GO" id="GO:0000976">
    <property type="term" value="F:transcription cis-regulatory region binding"/>
    <property type="evidence" value="ECO:0007669"/>
    <property type="project" value="TreeGrafter"/>
</dbReference>
<dbReference type="SUPFAM" id="SSF47413">
    <property type="entry name" value="lambda repressor-like DNA-binding domains"/>
    <property type="match status" value="1"/>
</dbReference>
<dbReference type="InterPro" id="IPR046335">
    <property type="entry name" value="LacI/GalR-like_sensor"/>
</dbReference>
<protein>
    <submittedName>
        <fullName evidence="6">LacI family DNA-binding transcriptional regulator</fullName>
    </submittedName>
</protein>
<dbReference type="PROSITE" id="PS50932">
    <property type="entry name" value="HTH_LACI_2"/>
    <property type="match status" value="1"/>
</dbReference>
<name>A0A939PGC8_9ACTN</name>
<sequence length="343" mass="37222">MDLGTVERDNRRGAGQMAARQHRVTSVDVAREAGVSRATVSYVLNKVPNQKISEETRLKVLAAVERLGYTPSSAARDLRRGRNDIVLLLLKDMPLGFTALELVEQLTDSLGRHELTLVTRLERKRPLAELWRELTPAAVVFFTNVAEDDRAQLSTAGTHIVHHWSDAADRNSINSGQTDVGRLQADHLARAGHRTLGYLLPDDPRFHDFYDLRLEGVRQGCAAHGLKAPDVRTMPFGSTAAVNIARAWKAAGVTGVCAFNDEFAFSLLAGMRTAGLTAPDDLAVVGVDDIPLAQFAVPPLTTVRQDMRIVADNLTHQVLKGLGLAVGGGTRTSSITLVVRDSA</sequence>
<dbReference type="PANTHER" id="PTHR30146:SF153">
    <property type="entry name" value="LACTOSE OPERON REPRESSOR"/>
    <property type="match status" value="1"/>
</dbReference>
<dbReference type="InterPro" id="IPR000843">
    <property type="entry name" value="HTH_LacI"/>
</dbReference>